<name>A0A9Q8TAX0_9PEZI</name>
<accession>A0A9Q8TAX0</accession>
<protein>
    <submittedName>
        <fullName evidence="2">Uncharacterized protein</fullName>
    </submittedName>
</protein>
<evidence type="ECO:0000256" key="1">
    <source>
        <dbReference type="SAM" id="MobiDB-lite"/>
    </source>
</evidence>
<dbReference type="EMBL" id="CP019481">
    <property type="protein sequence ID" value="UQC91487.1"/>
    <property type="molecule type" value="Genomic_DNA"/>
</dbReference>
<reference evidence="2" key="1">
    <citation type="journal article" date="2021" name="Mol. Plant Microbe Interact.">
        <title>Complete Genome Sequence of the Plant-Pathogenic Fungus Colletotrichum lupini.</title>
        <authorList>
            <person name="Baroncelli R."/>
            <person name="Pensec F."/>
            <person name="Da Lio D."/>
            <person name="Boufleur T."/>
            <person name="Vicente I."/>
            <person name="Sarrocco S."/>
            <person name="Picot A."/>
            <person name="Baraldi E."/>
            <person name="Sukno S."/>
            <person name="Thon M."/>
            <person name="Le Floch G."/>
        </authorList>
    </citation>
    <scope>NUCLEOTIDE SEQUENCE</scope>
    <source>
        <strain evidence="2">IMI 504893</strain>
    </source>
</reference>
<organism evidence="2 3">
    <name type="scientific">Colletotrichum lupini</name>
    <dbReference type="NCBI Taxonomy" id="145971"/>
    <lineage>
        <taxon>Eukaryota</taxon>
        <taxon>Fungi</taxon>
        <taxon>Dikarya</taxon>
        <taxon>Ascomycota</taxon>
        <taxon>Pezizomycotina</taxon>
        <taxon>Sordariomycetes</taxon>
        <taxon>Hypocreomycetidae</taxon>
        <taxon>Glomerellales</taxon>
        <taxon>Glomerellaceae</taxon>
        <taxon>Colletotrichum</taxon>
        <taxon>Colletotrichum acutatum species complex</taxon>
    </lineage>
</organism>
<dbReference type="KEGG" id="clup:CLUP02_17022"/>
<gene>
    <name evidence="2" type="ORF">CLUP02_17022</name>
</gene>
<feature type="region of interest" description="Disordered" evidence="1">
    <location>
        <begin position="104"/>
        <end position="134"/>
    </location>
</feature>
<sequence length="404" mass="44843">MKELASCFLVSTFRKVLVYFHIATNLALMGSMDQGLRIPCGLRRRRSQWDLRGDTGVGTAPQNAMARTNCRMQQTPCQTIQKLGLHSGSRHALVSVQDNTTCLDHNIKQGPGEKGASRASDRHMDSKASRDQQRRFETSNAMIVHYQVKLSLSVVFCFCHVPKSSAVAHEIVASPIDCHPEPKSSASQLVLVGRRRMGFLESRWSPVKVVFESHKSPGKGGKFLLSYDSERHCESQVRFLNGHKSVTAKAAERLMGDRTVWQITVDGLQVQEIQSPTPVDGVTEYRLTVPNSDAARRAKQCLGLPDTRVECSEDSVRWLVIVKSTFTEVELDRLAFSDVERAQVSVVMGPRKPRSVPKPDSRIDEESNRALPEASVPGPTASVDESDKPKKTGAARAFLKRFGF</sequence>
<feature type="compositionally biased region" description="Basic and acidic residues" evidence="1">
    <location>
        <begin position="115"/>
        <end position="134"/>
    </location>
</feature>
<dbReference type="GeneID" id="73350948"/>
<keyword evidence="3" id="KW-1185">Reference proteome</keyword>
<dbReference type="AlphaFoldDB" id="A0A9Q8TAX0"/>
<proteinExistence type="predicted"/>
<dbReference type="RefSeq" id="XP_049153085.1">
    <property type="nucleotide sequence ID" value="XM_049295938.1"/>
</dbReference>
<evidence type="ECO:0000313" key="2">
    <source>
        <dbReference type="EMBL" id="UQC91487.1"/>
    </source>
</evidence>
<feature type="compositionally biased region" description="Basic and acidic residues" evidence="1">
    <location>
        <begin position="357"/>
        <end position="368"/>
    </location>
</feature>
<feature type="region of interest" description="Disordered" evidence="1">
    <location>
        <begin position="349"/>
        <end position="391"/>
    </location>
</feature>
<evidence type="ECO:0000313" key="3">
    <source>
        <dbReference type="Proteomes" id="UP000830671"/>
    </source>
</evidence>
<dbReference type="Proteomes" id="UP000830671">
    <property type="component" value="Chromosome 9"/>
</dbReference>